<feature type="domain" description="Thiol:disulfide interchange protein DsbD N-terminal" evidence="10">
    <location>
        <begin position="53"/>
        <end position="162"/>
    </location>
</feature>
<keyword evidence="4 7" id="KW-1133">Transmembrane helix</keyword>
<keyword evidence="8" id="KW-0732">Signal</keyword>
<dbReference type="OrthoDB" id="9811036at2"/>
<evidence type="ECO:0000256" key="5">
    <source>
        <dbReference type="ARBA" id="ARBA00023136"/>
    </source>
</evidence>
<comment type="subcellular location">
    <subcellularLocation>
        <location evidence="1">Membrane</location>
        <topology evidence="1">Multi-pass membrane protein</topology>
    </subcellularLocation>
</comment>
<dbReference type="GO" id="GO:0016020">
    <property type="term" value="C:membrane"/>
    <property type="evidence" value="ECO:0007669"/>
    <property type="project" value="UniProtKB-SubCell"/>
</dbReference>
<organism evidence="11 12">
    <name type="scientific">Edaphobacter modestus</name>
    <dbReference type="NCBI Taxonomy" id="388466"/>
    <lineage>
        <taxon>Bacteria</taxon>
        <taxon>Pseudomonadati</taxon>
        <taxon>Acidobacteriota</taxon>
        <taxon>Terriglobia</taxon>
        <taxon>Terriglobales</taxon>
        <taxon>Acidobacteriaceae</taxon>
        <taxon>Edaphobacter</taxon>
    </lineage>
</organism>
<proteinExistence type="predicted"/>
<keyword evidence="12" id="KW-1185">Reference proteome</keyword>
<dbReference type="SUPFAM" id="SSF52833">
    <property type="entry name" value="Thioredoxin-like"/>
    <property type="match status" value="1"/>
</dbReference>
<feature type="domain" description="Cytochrome C biogenesis protein transmembrane" evidence="9">
    <location>
        <begin position="306"/>
        <end position="516"/>
    </location>
</feature>
<evidence type="ECO:0000259" key="10">
    <source>
        <dbReference type="Pfam" id="PF11412"/>
    </source>
</evidence>
<feature type="transmembrane region" description="Helical" evidence="7">
    <location>
        <begin position="503"/>
        <end position="520"/>
    </location>
</feature>
<dbReference type="PROSITE" id="PS00194">
    <property type="entry name" value="THIOREDOXIN_1"/>
    <property type="match status" value="1"/>
</dbReference>
<feature type="transmembrane region" description="Helical" evidence="7">
    <location>
        <begin position="384"/>
        <end position="404"/>
    </location>
</feature>
<feature type="transmembrane region" description="Helical" evidence="7">
    <location>
        <begin position="302"/>
        <end position="328"/>
    </location>
</feature>
<evidence type="ECO:0000256" key="1">
    <source>
        <dbReference type="ARBA" id="ARBA00004141"/>
    </source>
</evidence>
<keyword evidence="6" id="KW-0676">Redox-active center</keyword>
<dbReference type="PANTHER" id="PTHR32234:SF3">
    <property type="entry name" value="SUPPRESSION OF COPPER SENSITIVITY PROTEIN"/>
    <property type="match status" value="1"/>
</dbReference>
<evidence type="ECO:0000256" key="2">
    <source>
        <dbReference type="ARBA" id="ARBA00022692"/>
    </source>
</evidence>
<dbReference type="CDD" id="cd02953">
    <property type="entry name" value="DsbDgamma"/>
    <property type="match status" value="1"/>
</dbReference>
<dbReference type="InterPro" id="IPR028250">
    <property type="entry name" value="DsbDN"/>
</dbReference>
<dbReference type="Pfam" id="PF11412">
    <property type="entry name" value="DsbD_N"/>
    <property type="match status" value="1"/>
</dbReference>
<evidence type="ECO:0000313" key="11">
    <source>
        <dbReference type="EMBL" id="RZU29060.1"/>
    </source>
</evidence>
<feature type="transmembrane region" description="Helical" evidence="7">
    <location>
        <begin position="532"/>
        <end position="553"/>
    </location>
</feature>
<sequence length="700" mass="74639">MRTRIFAWVILVFPSVLGLSALSTAQMPSVSDGGPGPVHAPHITVELVFDSQTIAPGGLLQAGLHLTPEDHWHVYWINAGDSGQPPRVTWDLPDGITAGAMQFPAPTRLPLGPLTDFGYENSVIFPIQINAASNVKPRPAHLGASVRWLVCREICVPGKAQLGLDVTVGPGAQATRNAVLSQAVASIPKQLPAGMNAKVIAGKQDMVVVLATGISQSHAEFYPYDSGQIVNAANQVSEPLPDGVSIRLKRAEDLTTLPDRLHGIVTLGNGTAFEVQAAVAPGEVPIKNKENSSTRQGTPLTAIGAIALAFVGGVILNLMPCVFPVLFLKGLALVSVSGEERRQLRAHGAIYTAGILVSFWAIVATLLVLRAGGSQAGWGFQLQSPVFVVLLASGLFFFSLSLAGQFDIGLSLTSAGGGLAQKSGFAGTFFTGVLATVVATPCTGPLMGVAIGFALTQSPTMTFAIFSALALGLAAPYLLLSFQPQLSRLLPRPGAWMETFKQATAAVFFLTVIWLTYVYGRLFISGTNATLSVYRISMLLACFLALAIAGWCLGKWPAQRKGTIAATLIALLGLYLPLHRPKDIVAEWQPYSKQALEQARATGHPVFIDFTAAWCLSCQVNERLVLRSKEVQDEFAARHMTLLKADWTQYDPQITTILTELRRSGVPTYVLYQASADTSPHVLPELLTKSVVLDALALPR</sequence>
<dbReference type="EMBL" id="SHKW01000008">
    <property type="protein sequence ID" value="RZU29060.1"/>
    <property type="molecule type" value="Genomic_DNA"/>
</dbReference>
<protein>
    <submittedName>
        <fullName evidence="11">Thiol:disulfide interchange protein DsbD</fullName>
    </submittedName>
</protein>
<feature type="transmembrane region" description="Helical" evidence="7">
    <location>
        <begin position="425"/>
        <end position="455"/>
    </location>
</feature>
<dbReference type="Pfam" id="PF02683">
    <property type="entry name" value="DsbD_TM"/>
    <property type="match status" value="1"/>
</dbReference>
<dbReference type="GO" id="GO:0017004">
    <property type="term" value="P:cytochrome complex assembly"/>
    <property type="evidence" value="ECO:0007669"/>
    <property type="project" value="UniProtKB-KW"/>
</dbReference>
<evidence type="ECO:0000256" key="7">
    <source>
        <dbReference type="SAM" id="Phobius"/>
    </source>
</evidence>
<evidence type="ECO:0000256" key="3">
    <source>
        <dbReference type="ARBA" id="ARBA00022748"/>
    </source>
</evidence>
<feature type="transmembrane region" description="Helical" evidence="7">
    <location>
        <begin position="461"/>
        <end position="482"/>
    </location>
</feature>
<feature type="transmembrane region" description="Helical" evidence="7">
    <location>
        <begin position="349"/>
        <end position="372"/>
    </location>
</feature>
<reference evidence="11 12" key="1">
    <citation type="submission" date="2019-02" db="EMBL/GenBank/DDBJ databases">
        <title>Genomic Encyclopedia of Archaeal and Bacterial Type Strains, Phase II (KMG-II): from individual species to whole genera.</title>
        <authorList>
            <person name="Goeker M."/>
        </authorList>
    </citation>
    <scope>NUCLEOTIDE SEQUENCE [LARGE SCALE GENOMIC DNA]</scope>
    <source>
        <strain evidence="11 12">DSM 18101</strain>
    </source>
</reference>
<dbReference type="GO" id="GO:0045454">
    <property type="term" value="P:cell redox homeostasis"/>
    <property type="evidence" value="ECO:0007669"/>
    <property type="project" value="TreeGrafter"/>
</dbReference>
<evidence type="ECO:0000256" key="4">
    <source>
        <dbReference type="ARBA" id="ARBA00022989"/>
    </source>
</evidence>
<comment type="caution">
    <text evidence="11">The sequence shown here is derived from an EMBL/GenBank/DDBJ whole genome shotgun (WGS) entry which is preliminary data.</text>
</comment>
<dbReference type="Proteomes" id="UP000292958">
    <property type="component" value="Unassembled WGS sequence"/>
</dbReference>
<dbReference type="Pfam" id="PF13899">
    <property type="entry name" value="Thioredoxin_7"/>
    <property type="match status" value="1"/>
</dbReference>
<dbReference type="InterPro" id="IPR036249">
    <property type="entry name" value="Thioredoxin-like_sf"/>
</dbReference>
<evidence type="ECO:0000313" key="12">
    <source>
        <dbReference type="Proteomes" id="UP000292958"/>
    </source>
</evidence>
<dbReference type="Gene3D" id="3.40.30.10">
    <property type="entry name" value="Glutaredoxin"/>
    <property type="match status" value="1"/>
</dbReference>
<dbReference type="InterPro" id="IPR017937">
    <property type="entry name" value="Thioredoxin_CS"/>
</dbReference>
<evidence type="ECO:0000259" key="9">
    <source>
        <dbReference type="Pfam" id="PF02683"/>
    </source>
</evidence>
<dbReference type="InterPro" id="IPR035671">
    <property type="entry name" value="DsbD_gamma"/>
</dbReference>
<dbReference type="AlphaFoldDB" id="A0A4Q7XXM8"/>
<keyword evidence="5 7" id="KW-0472">Membrane</keyword>
<feature type="chain" id="PRO_5020337894" evidence="8">
    <location>
        <begin position="26"/>
        <end position="700"/>
    </location>
</feature>
<name>A0A4Q7XXM8_9BACT</name>
<keyword evidence="2 7" id="KW-0812">Transmembrane</keyword>
<gene>
    <name evidence="11" type="ORF">BDD14_6654</name>
</gene>
<evidence type="ECO:0000256" key="6">
    <source>
        <dbReference type="ARBA" id="ARBA00023284"/>
    </source>
</evidence>
<dbReference type="RefSeq" id="WP_130425528.1">
    <property type="nucleotide sequence ID" value="NZ_SHKW01000008.1"/>
</dbReference>
<feature type="signal peptide" evidence="8">
    <location>
        <begin position="1"/>
        <end position="25"/>
    </location>
</feature>
<dbReference type="PANTHER" id="PTHR32234">
    <property type="entry name" value="THIOL:DISULFIDE INTERCHANGE PROTEIN DSBD"/>
    <property type="match status" value="1"/>
</dbReference>
<accession>A0A4Q7XXM8</accession>
<evidence type="ECO:0000256" key="8">
    <source>
        <dbReference type="SAM" id="SignalP"/>
    </source>
</evidence>
<dbReference type="GO" id="GO:0015035">
    <property type="term" value="F:protein-disulfide reductase activity"/>
    <property type="evidence" value="ECO:0007669"/>
    <property type="project" value="TreeGrafter"/>
</dbReference>
<keyword evidence="3" id="KW-0201">Cytochrome c-type biogenesis</keyword>
<dbReference type="InterPro" id="IPR003834">
    <property type="entry name" value="Cyt_c_assmbl_TM_dom"/>
</dbReference>